<gene>
    <name evidence="1" type="ORF">KIN20_028300</name>
</gene>
<sequence>MVGIMICLIHPRGSIKAKPFILYRLPYLPQGARGCPLFRSWLYCKPKFLECHSGVSGSGDK</sequence>
<name>A0AAD5R129_PARTN</name>
<reference evidence="1" key="1">
    <citation type="submission" date="2021-06" db="EMBL/GenBank/DDBJ databases">
        <title>Parelaphostrongylus tenuis whole genome reference sequence.</title>
        <authorList>
            <person name="Garwood T.J."/>
            <person name="Larsen P.A."/>
            <person name="Fountain-Jones N.M."/>
            <person name="Garbe J.R."/>
            <person name="Macchietto M.G."/>
            <person name="Kania S.A."/>
            <person name="Gerhold R.W."/>
            <person name="Richards J.E."/>
            <person name="Wolf T.M."/>
        </authorList>
    </citation>
    <scope>NUCLEOTIDE SEQUENCE</scope>
    <source>
        <strain evidence="1">MNPRO001-30</strain>
        <tissue evidence="1">Meninges</tissue>
    </source>
</reference>
<protein>
    <submittedName>
        <fullName evidence="1">Uncharacterized protein</fullName>
    </submittedName>
</protein>
<dbReference type="AlphaFoldDB" id="A0AAD5R129"/>
<comment type="caution">
    <text evidence="1">The sequence shown here is derived from an EMBL/GenBank/DDBJ whole genome shotgun (WGS) entry which is preliminary data.</text>
</comment>
<dbReference type="EMBL" id="JAHQIW010005880">
    <property type="protein sequence ID" value="KAJ1367398.1"/>
    <property type="molecule type" value="Genomic_DNA"/>
</dbReference>
<keyword evidence="2" id="KW-1185">Reference proteome</keyword>
<dbReference type="Proteomes" id="UP001196413">
    <property type="component" value="Unassembled WGS sequence"/>
</dbReference>
<organism evidence="1 2">
    <name type="scientific">Parelaphostrongylus tenuis</name>
    <name type="common">Meningeal worm</name>
    <dbReference type="NCBI Taxonomy" id="148309"/>
    <lineage>
        <taxon>Eukaryota</taxon>
        <taxon>Metazoa</taxon>
        <taxon>Ecdysozoa</taxon>
        <taxon>Nematoda</taxon>
        <taxon>Chromadorea</taxon>
        <taxon>Rhabditida</taxon>
        <taxon>Rhabditina</taxon>
        <taxon>Rhabditomorpha</taxon>
        <taxon>Strongyloidea</taxon>
        <taxon>Metastrongylidae</taxon>
        <taxon>Parelaphostrongylus</taxon>
    </lineage>
</organism>
<evidence type="ECO:0000313" key="2">
    <source>
        <dbReference type="Proteomes" id="UP001196413"/>
    </source>
</evidence>
<accession>A0AAD5R129</accession>
<evidence type="ECO:0000313" key="1">
    <source>
        <dbReference type="EMBL" id="KAJ1367398.1"/>
    </source>
</evidence>
<proteinExistence type="predicted"/>